<gene>
    <name evidence="1" type="ORF">BN8_03988</name>
</gene>
<dbReference type="EMBL" id="CAIT01000007">
    <property type="protein sequence ID" value="CCH54783.1"/>
    <property type="molecule type" value="Genomic_DNA"/>
</dbReference>
<keyword evidence="2" id="KW-1185">Reference proteome</keyword>
<protein>
    <submittedName>
        <fullName evidence="1">Uncharacterized protein</fullName>
    </submittedName>
</protein>
<evidence type="ECO:0000313" key="2">
    <source>
        <dbReference type="Proteomes" id="UP000009309"/>
    </source>
</evidence>
<dbReference type="Proteomes" id="UP000009309">
    <property type="component" value="Unassembled WGS sequence"/>
</dbReference>
<organism evidence="1 2">
    <name type="scientific">Fibrisoma limi BUZ 3</name>
    <dbReference type="NCBI Taxonomy" id="1185876"/>
    <lineage>
        <taxon>Bacteria</taxon>
        <taxon>Pseudomonadati</taxon>
        <taxon>Bacteroidota</taxon>
        <taxon>Cytophagia</taxon>
        <taxon>Cytophagales</taxon>
        <taxon>Spirosomataceae</taxon>
        <taxon>Fibrisoma</taxon>
    </lineage>
</organism>
<name>I2GLK7_9BACT</name>
<proteinExistence type="predicted"/>
<dbReference type="AlphaFoldDB" id="I2GLK7"/>
<accession>I2GLK7</accession>
<sequence length="69" mass="8120">MYSKQYLSMNSNNYLLLKEENETLVSFKKRLQNFAIANRFARPAHAAYVADRIIQLNLTDQFKSYQRGS</sequence>
<reference evidence="1 2" key="1">
    <citation type="journal article" date="2012" name="J. Bacteriol.">
        <title>Genome Sequence of the Filamentous Bacterium Fibrisoma limi BUZ 3T.</title>
        <authorList>
            <person name="Filippini M."/>
            <person name="Qi W."/>
            <person name="Jaenicke S."/>
            <person name="Goesmann A."/>
            <person name="Smits T.H."/>
            <person name="Bagheri H.C."/>
        </authorList>
    </citation>
    <scope>NUCLEOTIDE SEQUENCE [LARGE SCALE GENOMIC DNA]</scope>
    <source>
        <strain evidence="2">BUZ 3T</strain>
    </source>
</reference>
<evidence type="ECO:0000313" key="1">
    <source>
        <dbReference type="EMBL" id="CCH54783.1"/>
    </source>
</evidence>
<comment type="caution">
    <text evidence="1">The sequence shown here is derived from an EMBL/GenBank/DDBJ whole genome shotgun (WGS) entry which is preliminary data.</text>
</comment>